<accession>A0A319DB49</accession>
<gene>
    <name evidence="1" type="ORF">BO71DRAFT_398743</name>
</gene>
<name>A0A319DB49_9EURO</name>
<keyword evidence="2" id="KW-1185">Reference proteome</keyword>
<organism evidence="1 2">
    <name type="scientific">Aspergillus ellipticus CBS 707.79</name>
    <dbReference type="NCBI Taxonomy" id="1448320"/>
    <lineage>
        <taxon>Eukaryota</taxon>
        <taxon>Fungi</taxon>
        <taxon>Dikarya</taxon>
        <taxon>Ascomycota</taxon>
        <taxon>Pezizomycotina</taxon>
        <taxon>Eurotiomycetes</taxon>
        <taxon>Eurotiomycetidae</taxon>
        <taxon>Eurotiales</taxon>
        <taxon>Aspergillaceae</taxon>
        <taxon>Aspergillus</taxon>
        <taxon>Aspergillus subgen. Circumdati</taxon>
    </lineage>
</organism>
<dbReference type="EMBL" id="KZ825868">
    <property type="protein sequence ID" value="PYH94590.1"/>
    <property type="molecule type" value="Genomic_DNA"/>
</dbReference>
<dbReference type="Proteomes" id="UP000247810">
    <property type="component" value="Unassembled WGS sequence"/>
</dbReference>
<protein>
    <submittedName>
        <fullName evidence="1">Uncharacterized protein</fullName>
    </submittedName>
</protein>
<reference evidence="1 2" key="1">
    <citation type="submission" date="2018-02" db="EMBL/GenBank/DDBJ databases">
        <title>The genomes of Aspergillus section Nigri reveals drivers in fungal speciation.</title>
        <authorList>
            <consortium name="DOE Joint Genome Institute"/>
            <person name="Vesth T.C."/>
            <person name="Nybo J."/>
            <person name="Theobald S."/>
            <person name="Brandl J."/>
            <person name="Frisvad J.C."/>
            <person name="Nielsen K.F."/>
            <person name="Lyhne E.K."/>
            <person name="Kogle M.E."/>
            <person name="Kuo A."/>
            <person name="Riley R."/>
            <person name="Clum A."/>
            <person name="Nolan M."/>
            <person name="Lipzen A."/>
            <person name="Salamov A."/>
            <person name="Henrissat B."/>
            <person name="Wiebenga A."/>
            <person name="De vries R.P."/>
            <person name="Grigoriev I.V."/>
            <person name="Mortensen U.H."/>
            <person name="Andersen M.R."/>
            <person name="Baker S.E."/>
        </authorList>
    </citation>
    <scope>NUCLEOTIDE SEQUENCE [LARGE SCALE GENOMIC DNA]</scope>
    <source>
        <strain evidence="1 2">CBS 707.79</strain>
    </source>
</reference>
<evidence type="ECO:0000313" key="2">
    <source>
        <dbReference type="Proteomes" id="UP000247810"/>
    </source>
</evidence>
<proteinExistence type="predicted"/>
<dbReference type="VEuPathDB" id="FungiDB:BO71DRAFT_398743"/>
<evidence type="ECO:0000313" key="1">
    <source>
        <dbReference type="EMBL" id="PYH94590.1"/>
    </source>
</evidence>
<sequence>MGPTPRLAPISGLIGPPWPEMQPLVSSPLVQGNYEIRAASRGHILHDIPLPPSPLGTPYFVPYTGFQQLAPK</sequence>
<dbReference type="AlphaFoldDB" id="A0A319DB49"/>